<evidence type="ECO:0000313" key="2">
    <source>
        <dbReference type="Proteomes" id="UP001501758"/>
    </source>
</evidence>
<sequence>MSISDLFDSGFQKRNQDHFAAIVRVAMSDGVITDEERAFLDRLARNLDISENDYKEISKNYAAHPINPPTSYDARLERLFDLARMVYADNIKGDDQVVLLEKLCIGLGFKSDNAKYVVDKALTLVDQDVDGDTFAEEIKNMNR</sequence>
<evidence type="ECO:0000313" key="1">
    <source>
        <dbReference type="EMBL" id="GAA0715919.1"/>
    </source>
</evidence>
<reference evidence="1 2" key="1">
    <citation type="journal article" date="2019" name="Int. J. Syst. Evol. Microbiol.">
        <title>The Global Catalogue of Microorganisms (GCM) 10K type strain sequencing project: providing services to taxonomists for standard genome sequencing and annotation.</title>
        <authorList>
            <consortium name="The Broad Institute Genomics Platform"/>
            <consortium name="The Broad Institute Genome Sequencing Center for Infectious Disease"/>
            <person name="Wu L."/>
            <person name="Ma J."/>
        </authorList>
    </citation>
    <scope>NUCLEOTIDE SEQUENCE [LARGE SCALE GENOMIC DNA]</scope>
    <source>
        <strain evidence="1 2">JCM 15974</strain>
    </source>
</reference>
<dbReference type="InterPro" id="IPR029024">
    <property type="entry name" value="TerB-like"/>
</dbReference>
<name>A0ABN1IK37_9FLAO</name>
<protein>
    <submittedName>
        <fullName evidence="1">TerB family tellurite resistance protein</fullName>
    </submittedName>
</protein>
<dbReference type="SUPFAM" id="SSF158682">
    <property type="entry name" value="TerB-like"/>
    <property type="match status" value="1"/>
</dbReference>
<proteinExistence type="predicted"/>
<dbReference type="EMBL" id="BAAAGE010000001">
    <property type="protein sequence ID" value="GAA0715919.1"/>
    <property type="molecule type" value="Genomic_DNA"/>
</dbReference>
<dbReference type="Gene3D" id="1.10.3680.10">
    <property type="entry name" value="TerB-like"/>
    <property type="match status" value="1"/>
</dbReference>
<keyword evidence="2" id="KW-1185">Reference proteome</keyword>
<dbReference type="RefSeq" id="WP_299894478.1">
    <property type="nucleotide sequence ID" value="NZ_BAAAGE010000001.1"/>
</dbReference>
<organism evidence="1 2">
    <name type="scientific">Aquimarina litoralis</name>
    <dbReference type="NCBI Taxonomy" id="584605"/>
    <lineage>
        <taxon>Bacteria</taxon>
        <taxon>Pseudomonadati</taxon>
        <taxon>Bacteroidota</taxon>
        <taxon>Flavobacteriia</taxon>
        <taxon>Flavobacteriales</taxon>
        <taxon>Flavobacteriaceae</taxon>
        <taxon>Aquimarina</taxon>
    </lineage>
</organism>
<dbReference type="Proteomes" id="UP001501758">
    <property type="component" value="Unassembled WGS sequence"/>
</dbReference>
<gene>
    <name evidence="1" type="ORF">GCM10009430_10980</name>
</gene>
<accession>A0ABN1IK37</accession>
<comment type="caution">
    <text evidence="1">The sequence shown here is derived from an EMBL/GenBank/DDBJ whole genome shotgun (WGS) entry which is preliminary data.</text>
</comment>